<dbReference type="Pfam" id="PF00884">
    <property type="entry name" value="Sulfatase"/>
    <property type="match status" value="1"/>
</dbReference>
<evidence type="ECO:0000259" key="7">
    <source>
        <dbReference type="Pfam" id="PF00884"/>
    </source>
</evidence>
<evidence type="ECO:0000256" key="1">
    <source>
        <dbReference type="ARBA" id="ARBA00001913"/>
    </source>
</evidence>
<protein>
    <recommendedName>
        <fullName evidence="7">Sulfatase N-terminal domain-containing protein</fullName>
    </recommendedName>
</protein>
<keyword evidence="3" id="KW-0479">Metal-binding</keyword>
<dbReference type="PANTHER" id="PTHR42693:SF15">
    <property type="entry name" value="ARYLSULFATASE"/>
    <property type="match status" value="1"/>
</dbReference>
<evidence type="ECO:0000256" key="4">
    <source>
        <dbReference type="ARBA" id="ARBA00022801"/>
    </source>
</evidence>
<evidence type="ECO:0000313" key="8">
    <source>
        <dbReference type="EMBL" id="TKR60557.1"/>
    </source>
</evidence>
<keyword evidence="9" id="KW-1185">Reference proteome</keyword>
<dbReference type="PANTHER" id="PTHR42693">
    <property type="entry name" value="ARYLSULFATASE FAMILY MEMBER"/>
    <property type="match status" value="1"/>
</dbReference>
<dbReference type="InterPro" id="IPR024607">
    <property type="entry name" value="Sulfatase_CS"/>
</dbReference>
<keyword evidence="5" id="KW-0106">Calcium</keyword>
<dbReference type="Gene3D" id="3.30.1120.10">
    <property type="match status" value="1"/>
</dbReference>
<feature type="chain" id="PRO_5020929414" description="Sulfatase N-terminal domain-containing protein" evidence="6">
    <location>
        <begin position="35"/>
        <end position="549"/>
    </location>
</feature>
<comment type="similarity">
    <text evidence="2">Belongs to the sulfatase family.</text>
</comment>
<sequence length="549" mass="61853">MLNMATHAVQMLSSQPLTALLSLLLLCCTAGVYGIRFQAPSPDRPNVVVLMVDDLGYGDLAGYGNPIQELNPIDQMIREGRRFTSAYSADSMCSPSRAGFMTGRLPIRLGVTGGARVFLTKDIGGLPRDETTVAEMFKNAGYKTGMIGKWHLGINAYNRSDGTYLPSRRGFDFVGLNLPFTNAWECDTTGVYHKGPTDREKCFLYSRDNIVQQPIDFDDITANLVRDWKYFLTQRMREDQHETPFFFYFSFPHVHSTQFANQFFKGQSVRGLFGDNINEMAWAVGQVMNSLKAAQIAENTLVILMSDHGPHQELCNNGGSTAGLKGGKSNSFEGGFRIPFVAWMPGTVVPGSVSHEVVSSLDLFPTFKNRAEQGESDLIFADLPQKPLDGVDIWDELRGHDDDRKDDWKPLYRFWALFAEVHPNDVRSQYRQSYAEKRPIFFYCNRHLMAIRYGDYKVHYMTSPIFKNFSANPHLDEWCPGGKPKDDWYISQTCPESQLIRHNPPMVQCTLSLTRPPCSRSSSAWATSRPCTRKALSRSRSSSAPLTRA</sequence>
<dbReference type="Gene3D" id="3.40.720.10">
    <property type="entry name" value="Alkaline Phosphatase, subunit A"/>
    <property type="match status" value="1"/>
</dbReference>
<feature type="domain" description="Sulfatase N-terminal" evidence="7">
    <location>
        <begin position="45"/>
        <end position="367"/>
    </location>
</feature>
<dbReference type="SUPFAM" id="SSF53649">
    <property type="entry name" value="Alkaline phosphatase-like"/>
    <property type="match status" value="1"/>
</dbReference>
<proteinExistence type="inferred from homology"/>
<gene>
    <name evidence="8" type="ORF">L596_027787</name>
</gene>
<evidence type="ECO:0000256" key="3">
    <source>
        <dbReference type="ARBA" id="ARBA00022723"/>
    </source>
</evidence>
<dbReference type="EMBL" id="AZBU02000011">
    <property type="protein sequence ID" value="TKR60557.1"/>
    <property type="molecule type" value="Genomic_DNA"/>
</dbReference>
<dbReference type="InterPro" id="IPR017850">
    <property type="entry name" value="Alkaline_phosphatase_core_sf"/>
</dbReference>
<reference evidence="8 9" key="2">
    <citation type="journal article" date="2019" name="G3 (Bethesda)">
        <title>Hybrid Assembly of the Genome of the Entomopathogenic Nematode Steinernema carpocapsae Identifies the X-Chromosome.</title>
        <authorList>
            <person name="Serra L."/>
            <person name="Macchietto M."/>
            <person name="Macias-Munoz A."/>
            <person name="McGill C.J."/>
            <person name="Rodriguez I.M."/>
            <person name="Rodriguez B."/>
            <person name="Murad R."/>
            <person name="Mortazavi A."/>
        </authorList>
    </citation>
    <scope>NUCLEOTIDE SEQUENCE [LARGE SCALE GENOMIC DNA]</scope>
    <source>
        <strain evidence="8 9">ALL</strain>
    </source>
</reference>
<dbReference type="Pfam" id="PF14707">
    <property type="entry name" value="Sulfatase_C"/>
    <property type="match status" value="1"/>
</dbReference>
<evidence type="ECO:0000256" key="2">
    <source>
        <dbReference type="ARBA" id="ARBA00008779"/>
    </source>
</evidence>
<accession>A0A4U5LWJ8</accession>
<feature type="signal peptide" evidence="6">
    <location>
        <begin position="1"/>
        <end position="34"/>
    </location>
</feature>
<dbReference type="PROSITE" id="PS00523">
    <property type="entry name" value="SULFATASE_1"/>
    <property type="match status" value="1"/>
</dbReference>
<dbReference type="GO" id="GO:0004065">
    <property type="term" value="F:arylsulfatase activity"/>
    <property type="evidence" value="ECO:0007669"/>
    <property type="project" value="TreeGrafter"/>
</dbReference>
<dbReference type="GO" id="GO:0046872">
    <property type="term" value="F:metal ion binding"/>
    <property type="evidence" value="ECO:0007669"/>
    <property type="project" value="UniProtKB-KW"/>
</dbReference>
<comment type="caution">
    <text evidence="8">The sequence shown here is derived from an EMBL/GenBank/DDBJ whole genome shotgun (WGS) entry which is preliminary data.</text>
</comment>
<dbReference type="Proteomes" id="UP000298663">
    <property type="component" value="Unassembled WGS sequence"/>
</dbReference>
<dbReference type="PROSITE" id="PS00149">
    <property type="entry name" value="SULFATASE_2"/>
    <property type="match status" value="1"/>
</dbReference>
<evidence type="ECO:0000256" key="6">
    <source>
        <dbReference type="SAM" id="SignalP"/>
    </source>
</evidence>
<dbReference type="InterPro" id="IPR050738">
    <property type="entry name" value="Sulfatase"/>
</dbReference>
<dbReference type="STRING" id="34508.A0A4U5LWJ8"/>
<name>A0A4U5LWJ8_STECR</name>
<dbReference type="InterPro" id="IPR000917">
    <property type="entry name" value="Sulfatase_N"/>
</dbReference>
<dbReference type="AlphaFoldDB" id="A0A4U5LWJ8"/>
<keyword evidence="6" id="KW-0732">Signal</keyword>
<dbReference type="OrthoDB" id="103349at2759"/>
<evidence type="ECO:0000256" key="5">
    <source>
        <dbReference type="ARBA" id="ARBA00022837"/>
    </source>
</evidence>
<organism evidence="8 9">
    <name type="scientific">Steinernema carpocapsae</name>
    <name type="common">Entomopathogenic nematode</name>
    <dbReference type="NCBI Taxonomy" id="34508"/>
    <lineage>
        <taxon>Eukaryota</taxon>
        <taxon>Metazoa</taxon>
        <taxon>Ecdysozoa</taxon>
        <taxon>Nematoda</taxon>
        <taxon>Chromadorea</taxon>
        <taxon>Rhabditida</taxon>
        <taxon>Tylenchina</taxon>
        <taxon>Panagrolaimomorpha</taxon>
        <taxon>Strongyloidoidea</taxon>
        <taxon>Steinernematidae</taxon>
        <taxon>Steinernema</taxon>
    </lineage>
</organism>
<comment type="cofactor">
    <cofactor evidence="1">
        <name>Ca(2+)</name>
        <dbReference type="ChEBI" id="CHEBI:29108"/>
    </cofactor>
</comment>
<keyword evidence="4" id="KW-0378">Hydrolase</keyword>
<evidence type="ECO:0000313" key="9">
    <source>
        <dbReference type="Proteomes" id="UP000298663"/>
    </source>
</evidence>
<reference evidence="8 9" key="1">
    <citation type="journal article" date="2015" name="Genome Biol.">
        <title>Comparative genomics of Steinernema reveals deeply conserved gene regulatory networks.</title>
        <authorList>
            <person name="Dillman A.R."/>
            <person name="Macchietto M."/>
            <person name="Porter C.F."/>
            <person name="Rogers A."/>
            <person name="Williams B."/>
            <person name="Antoshechkin I."/>
            <person name="Lee M.M."/>
            <person name="Goodwin Z."/>
            <person name="Lu X."/>
            <person name="Lewis E.E."/>
            <person name="Goodrich-Blair H."/>
            <person name="Stock S.P."/>
            <person name="Adams B.J."/>
            <person name="Sternberg P.W."/>
            <person name="Mortazavi A."/>
        </authorList>
    </citation>
    <scope>NUCLEOTIDE SEQUENCE [LARGE SCALE GENOMIC DNA]</scope>
    <source>
        <strain evidence="8 9">ALL</strain>
    </source>
</reference>